<evidence type="ECO:0000256" key="3">
    <source>
        <dbReference type="ARBA" id="ARBA00007131"/>
    </source>
</evidence>
<dbReference type="EMBL" id="JAHZSS010000002">
    <property type="protein sequence ID" value="MBW8190091.1"/>
    <property type="molecule type" value="Genomic_DNA"/>
</dbReference>
<accession>A0ABS7EE43</accession>
<keyword evidence="7 13" id="KW-0479">Metal-binding</keyword>
<dbReference type="NCBIfam" id="TIGR00232">
    <property type="entry name" value="tktlase_bact"/>
    <property type="match status" value="1"/>
</dbReference>
<comment type="catalytic activity">
    <reaction evidence="11 13">
        <text>D-sedoheptulose 7-phosphate + D-glyceraldehyde 3-phosphate = aldehydo-D-ribose 5-phosphate + D-xylulose 5-phosphate</text>
        <dbReference type="Rhea" id="RHEA:10508"/>
        <dbReference type="ChEBI" id="CHEBI:57483"/>
        <dbReference type="ChEBI" id="CHEBI:57737"/>
        <dbReference type="ChEBI" id="CHEBI:58273"/>
        <dbReference type="ChEBI" id="CHEBI:59776"/>
        <dbReference type="EC" id="2.2.1.1"/>
    </reaction>
</comment>
<protein>
    <recommendedName>
        <fullName evidence="5 12">Transketolase</fullName>
        <ecNumber evidence="5 12">2.2.1.1</ecNumber>
    </recommendedName>
</protein>
<comment type="caution">
    <text evidence="15">The sequence shown here is derived from an EMBL/GenBank/DDBJ whole genome shotgun (WGS) entry which is preliminary data.</text>
</comment>
<evidence type="ECO:0000256" key="12">
    <source>
        <dbReference type="NCBIfam" id="TIGR00232"/>
    </source>
</evidence>
<proteinExistence type="inferred from homology"/>
<gene>
    <name evidence="15" type="primary">tkt</name>
    <name evidence="15" type="ORF">K0504_03505</name>
</gene>
<evidence type="ECO:0000256" key="6">
    <source>
        <dbReference type="ARBA" id="ARBA00022679"/>
    </source>
</evidence>
<evidence type="ECO:0000256" key="10">
    <source>
        <dbReference type="ARBA" id="ARBA00023052"/>
    </source>
</evidence>
<dbReference type="PROSITE" id="PS00801">
    <property type="entry name" value="TRANSKETOLASE_1"/>
    <property type="match status" value="1"/>
</dbReference>
<comment type="subunit">
    <text evidence="4 13">Homodimer.</text>
</comment>
<dbReference type="InterPro" id="IPR049557">
    <property type="entry name" value="Transketolase_CS"/>
</dbReference>
<evidence type="ECO:0000256" key="7">
    <source>
        <dbReference type="ARBA" id="ARBA00022723"/>
    </source>
</evidence>
<evidence type="ECO:0000313" key="16">
    <source>
        <dbReference type="Proteomes" id="UP001166251"/>
    </source>
</evidence>
<dbReference type="EC" id="2.2.1.1" evidence="5 12"/>
<evidence type="ECO:0000256" key="4">
    <source>
        <dbReference type="ARBA" id="ARBA00011738"/>
    </source>
</evidence>
<dbReference type="InterPro" id="IPR020826">
    <property type="entry name" value="Transketolase_BS"/>
</dbReference>
<dbReference type="Pfam" id="PF02779">
    <property type="entry name" value="Transket_pyr"/>
    <property type="match status" value="1"/>
</dbReference>
<comment type="cofactor">
    <cofactor evidence="13">
        <name>Mg(2+)</name>
        <dbReference type="ChEBI" id="CHEBI:18420"/>
    </cofactor>
    <cofactor evidence="13">
        <name>Ca(2+)</name>
        <dbReference type="ChEBI" id="CHEBI:29108"/>
    </cofactor>
    <cofactor evidence="13">
        <name>Mn(2+)</name>
        <dbReference type="ChEBI" id="CHEBI:29035"/>
    </cofactor>
    <cofactor evidence="13">
        <name>Co(2+)</name>
        <dbReference type="ChEBI" id="CHEBI:48828"/>
    </cofactor>
    <text evidence="13">Binds 1 Mg(2+) ion per subunit. Can also utilize other divalent metal cations, such as Ca(2+), Mn(2+) and Co(2+).</text>
</comment>
<keyword evidence="6 13" id="KW-0808">Transferase</keyword>
<dbReference type="Pfam" id="PF00456">
    <property type="entry name" value="Transketolase_N"/>
    <property type="match status" value="1"/>
</dbReference>
<dbReference type="SUPFAM" id="SSF52518">
    <property type="entry name" value="Thiamin diphosphate-binding fold (THDP-binding)"/>
    <property type="match status" value="2"/>
</dbReference>
<comment type="cofactor">
    <cofactor evidence="1">
        <name>Ca(2+)</name>
        <dbReference type="ChEBI" id="CHEBI:29108"/>
    </cofactor>
</comment>
<dbReference type="InterPro" id="IPR005478">
    <property type="entry name" value="Transketolase_bac-like"/>
</dbReference>
<dbReference type="Gene3D" id="3.40.50.970">
    <property type="match status" value="2"/>
</dbReference>
<dbReference type="RefSeq" id="WP_220102757.1">
    <property type="nucleotide sequence ID" value="NZ_JAHZSS010000002.1"/>
</dbReference>
<dbReference type="InterPro" id="IPR009014">
    <property type="entry name" value="Transketo_C/PFOR_II"/>
</dbReference>
<evidence type="ECO:0000256" key="13">
    <source>
        <dbReference type="RuleBase" id="RU004996"/>
    </source>
</evidence>
<comment type="function">
    <text evidence="13">Catalyzes the transfer of a two-carbon ketol group from a ketose donor to an aldose acceptor, via a covalent intermediate with the cofactor thiamine pyrophosphate.</text>
</comment>
<keyword evidence="10 13" id="KW-0786">Thiamine pyrophosphate</keyword>
<dbReference type="CDD" id="cd02012">
    <property type="entry name" value="TPP_TK"/>
    <property type="match status" value="1"/>
</dbReference>
<dbReference type="Gene3D" id="3.40.50.920">
    <property type="match status" value="1"/>
</dbReference>
<dbReference type="InterPro" id="IPR029061">
    <property type="entry name" value="THDP-binding"/>
</dbReference>
<evidence type="ECO:0000256" key="5">
    <source>
        <dbReference type="ARBA" id="ARBA00013152"/>
    </source>
</evidence>
<evidence type="ECO:0000259" key="14">
    <source>
        <dbReference type="SMART" id="SM00861"/>
    </source>
</evidence>
<comment type="cofactor">
    <cofactor evidence="2">
        <name>Co(2+)</name>
        <dbReference type="ChEBI" id="CHEBI:48828"/>
    </cofactor>
</comment>
<dbReference type="InterPro" id="IPR055152">
    <property type="entry name" value="Transketolase-like_C_2"/>
</dbReference>
<evidence type="ECO:0000256" key="8">
    <source>
        <dbReference type="ARBA" id="ARBA00022837"/>
    </source>
</evidence>
<dbReference type="PANTHER" id="PTHR43522">
    <property type="entry name" value="TRANSKETOLASE"/>
    <property type="match status" value="1"/>
</dbReference>
<dbReference type="Pfam" id="PF22613">
    <property type="entry name" value="Transketolase_C_1"/>
    <property type="match status" value="1"/>
</dbReference>
<dbReference type="GO" id="GO:0004802">
    <property type="term" value="F:transketolase activity"/>
    <property type="evidence" value="ECO:0007669"/>
    <property type="project" value="UniProtKB-EC"/>
</dbReference>
<dbReference type="InterPro" id="IPR033247">
    <property type="entry name" value="Transketolase_fam"/>
</dbReference>
<dbReference type="SUPFAM" id="SSF52922">
    <property type="entry name" value="TK C-terminal domain-like"/>
    <property type="match status" value="1"/>
</dbReference>
<dbReference type="InterPro" id="IPR005474">
    <property type="entry name" value="Transketolase_N"/>
</dbReference>
<comment type="cofactor">
    <cofactor evidence="13">
        <name>thiamine diphosphate</name>
        <dbReference type="ChEBI" id="CHEBI:58937"/>
    </cofactor>
    <text evidence="13">Binds 1 thiamine pyrophosphate per subunit.</text>
</comment>
<evidence type="ECO:0000256" key="1">
    <source>
        <dbReference type="ARBA" id="ARBA00001913"/>
    </source>
</evidence>
<sequence length="663" mass="71252">MQSRKDLANAIRALSMDGVQKANSGHPGAPMGMADIAEVLWNDFLNHNPTNPDWFNRDRFVLSNGHGSMLIYSLLHLSGYDLGIDDLKQFRQLHSRTAGHPEYGYAPGIETTTGPLGQGIANAVGFATAEKILAANFNKPDFDVVDHYTYCFLGDGCMMEGISHEVCSLAGTLKLGKLIAFYDDNGISIDGEVEGWFTDDTPARFRAYGWQVIENVDGHDPEAVAAAITLAQGESDKPTMICCKTVIGFGSPNKAGSHDCHGAPLGADEIKASKAALGWQYGDFEVPAEIYNSWNAKDAGTEKEAAWNSLFEAYAAQYPAEAAELKRRAAGDLPANWEDVSTQMLAKFAAESNKVASRKASQNVLDVIGAELPELLGGSADLAPSNLTFHKSSKSITADDAAGNYLHYGVREFGMSAIMNGVALHGGFIPYGATFLVFMEYARNALRMAALMKQRLVHVYTHDSIGLGEDGPTHQPVEQVANMRHTPNLDTWRPCDEFETGVAWKTGVERKDGPTALVLSRQGLSPMARSAEQQAAVAQGGYVLVDSDATPEIILIATGSEVELAVNAAATLTEQGKAVRVVSMPCTSVFDAQDAAYKESVLPAAVTKRVAVEALHVDFWWKYVGLNGKVIGMSTYGESAPAGDLFKHFNITAEAVVEAANSL</sequence>
<reference evidence="15" key="1">
    <citation type="submission" date="2021-07" db="EMBL/GenBank/DDBJ databases">
        <title>Neiella marina sp. nov., isolated from the intestinal content of sea cucumber Apostichopus japonicus.</title>
        <authorList>
            <person name="Bai X."/>
        </authorList>
    </citation>
    <scope>NUCLEOTIDE SEQUENCE</scope>
    <source>
        <strain evidence="15">126</strain>
    </source>
</reference>
<dbReference type="Proteomes" id="UP001166251">
    <property type="component" value="Unassembled WGS sequence"/>
</dbReference>
<evidence type="ECO:0000313" key="15">
    <source>
        <dbReference type="EMBL" id="MBW8190091.1"/>
    </source>
</evidence>
<dbReference type="PANTHER" id="PTHR43522:SF2">
    <property type="entry name" value="TRANSKETOLASE 1-RELATED"/>
    <property type="match status" value="1"/>
</dbReference>
<keyword evidence="16" id="KW-1185">Reference proteome</keyword>
<evidence type="ECO:0000256" key="9">
    <source>
        <dbReference type="ARBA" id="ARBA00022842"/>
    </source>
</evidence>
<comment type="similarity">
    <text evidence="3 13">Belongs to the transketolase family.</text>
</comment>
<keyword evidence="8 13" id="KW-0106">Calcium</keyword>
<dbReference type="InterPro" id="IPR005475">
    <property type="entry name" value="Transketolase-like_Pyr-bd"/>
</dbReference>
<evidence type="ECO:0000256" key="11">
    <source>
        <dbReference type="ARBA" id="ARBA00049473"/>
    </source>
</evidence>
<dbReference type="PROSITE" id="PS00802">
    <property type="entry name" value="TRANSKETOLASE_2"/>
    <property type="match status" value="1"/>
</dbReference>
<dbReference type="CDD" id="cd07033">
    <property type="entry name" value="TPP_PYR_DXS_TK_like"/>
    <property type="match status" value="1"/>
</dbReference>
<dbReference type="SMART" id="SM00861">
    <property type="entry name" value="Transket_pyr"/>
    <property type="match status" value="1"/>
</dbReference>
<organism evidence="15 16">
    <name type="scientific">Neiella holothuriorum</name>
    <dbReference type="NCBI Taxonomy" id="2870530"/>
    <lineage>
        <taxon>Bacteria</taxon>
        <taxon>Pseudomonadati</taxon>
        <taxon>Pseudomonadota</taxon>
        <taxon>Gammaproteobacteria</taxon>
        <taxon>Alteromonadales</taxon>
        <taxon>Echinimonadaceae</taxon>
        <taxon>Neiella</taxon>
    </lineage>
</organism>
<keyword evidence="9 13" id="KW-0460">Magnesium</keyword>
<name>A0ABS7EE43_9GAMM</name>
<evidence type="ECO:0000256" key="2">
    <source>
        <dbReference type="ARBA" id="ARBA00001941"/>
    </source>
</evidence>
<feature type="domain" description="Transketolase-like pyrimidine-binding" evidence="14">
    <location>
        <begin position="355"/>
        <end position="527"/>
    </location>
</feature>